<accession>A0A1R4B1G8</accession>
<proteinExistence type="inferred from homology"/>
<dbReference type="EC" id="2.8.1.12" evidence="3"/>
<dbReference type="GO" id="GO:0006777">
    <property type="term" value="P:Mo-molybdopterin cofactor biosynthetic process"/>
    <property type="evidence" value="ECO:0007669"/>
    <property type="project" value="UniProtKB-KW"/>
</dbReference>
<dbReference type="SUPFAM" id="SSF54690">
    <property type="entry name" value="Molybdopterin synthase subunit MoaE"/>
    <property type="match status" value="1"/>
</dbReference>
<dbReference type="Proteomes" id="UP000189475">
    <property type="component" value="Unassembled WGS sequence"/>
</dbReference>
<evidence type="ECO:0000256" key="2">
    <source>
        <dbReference type="ARBA" id="ARBA00005426"/>
    </source>
</evidence>
<organism evidence="13 14">
    <name type="scientific">Vibrio palustris</name>
    <dbReference type="NCBI Taxonomy" id="1918946"/>
    <lineage>
        <taxon>Bacteria</taxon>
        <taxon>Pseudomonadati</taxon>
        <taxon>Pseudomonadota</taxon>
        <taxon>Gammaproteobacteria</taxon>
        <taxon>Vibrionales</taxon>
        <taxon>Vibrionaceae</taxon>
        <taxon>Vibrio</taxon>
    </lineage>
</organism>
<evidence type="ECO:0000256" key="9">
    <source>
        <dbReference type="ARBA" id="ARBA00030407"/>
    </source>
</evidence>
<reference evidence="13 14" key="1">
    <citation type="submission" date="2017-02" db="EMBL/GenBank/DDBJ databases">
        <authorList>
            <person name="Peterson S.W."/>
        </authorList>
    </citation>
    <scope>NUCLEOTIDE SEQUENCE [LARGE SCALE GENOMIC DNA]</scope>
    <source>
        <strain evidence="13 14">CECT 9027</strain>
    </source>
</reference>
<keyword evidence="5 13" id="KW-0808">Transferase</keyword>
<comment type="subunit">
    <text evidence="7">Heterotetramer of 2 MoaD subunits and 2 MoaE subunits. Also stable as homodimer. The enzyme changes between these two forms during catalysis.</text>
</comment>
<dbReference type="Gene3D" id="3.90.1170.40">
    <property type="entry name" value="Molybdopterin biosynthesis MoaE subunit"/>
    <property type="match status" value="1"/>
</dbReference>
<evidence type="ECO:0000313" key="14">
    <source>
        <dbReference type="Proteomes" id="UP000189475"/>
    </source>
</evidence>
<dbReference type="PANTHER" id="PTHR23404">
    <property type="entry name" value="MOLYBDOPTERIN SYNTHASE RELATED"/>
    <property type="match status" value="1"/>
</dbReference>
<evidence type="ECO:0000256" key="12">
    <source>
        <dbReference type="ARBA" id="ARBA00049878"/>
    </source>
</evidence>
<evidence type="ECO:0000256" key="4">
    <source>
        <dbReference type="ARBA" id="ARBA00013858"/>
    </source>
</evidence>
<evidence type="ECO:0000256" key="10">
    <source>
        <dbReference type="ARBA" id="ARBA00030781"/>
    </source>
</evidence>
<dbReference type="STRING" id="1918946.VPAL9027_00704"/>
<evidence type="ECO:0000256" key="5">
    <source>
        <dbReference type="ARBA" id="ARBA00022679"/>
    </source>
</evidence>
<evidence type="ECO:0000256" key="1">
    <source>
        <dbReference type="ARBA" id="ARBA00005046"/>
    </source>
</evidence>
<evidence type="ECO:0000256" key="11">
    <source>
        <dbReference type="ARBA" id="ARBA00032474"/>
    </source>
</evidence>
<gene>
    <name evidence="13" type="primary">moaE</name>
    <name evidence="13" type="ORF">VPAL9027_00704</name>
</gene>
<dbReference type="Pfam" id="PF02391">
    <property type="entry name" value="MoaE"/>
    <property type="match status" value="1"/>
</dbReference>
<comment type="pathway">
    <text evidence="1">Cofactor biosynthesis; molybdopterin biosynthesis.</text>
</comment>
<dbReference type="InterPro" id="IPR003448">
    <property type="entry name" value="Mopterin_biosynth_MoaE"/>
</dbReference>
<dbReference type="NCBIfam" id="NF007959">
    <property type="entry name" value="PRK10678.1"/>
    <property type="match status" value="1"/>
</dbReference>
<comment type="catalytic activity">
    <reaction evidence="12">
        <text>2 [molybdopterin-synthase sulfur-carrier protein]-C-terminal-Gly-aminoethanethioate + cyclic pyranopterin phosphate + H2O = molybdopterin + 2 [molybdopterin-synthase sulfur-carrier protein]-C-terminal Gly-Gly + 2 H(+)</text>
        <dbReference type="Rhea" id="RHEA:26333"/>
        <dbReference type="Rhea" id="RHEA-COMP:12202"/>
        <dbReference type="Rhea" id="RHEA-COMP:19907"/>
        <dbReference type="ChEBI" id="CHEBI:15377"/>
        <dbReference type="ChEBI" id="CHEBI:15378"/>
        <dbReference type="ChEBI" id="CHEBI:58698"/>
        <dbReference type="ChEBI" id="CHEBI:59648"/>
        <dbReference type="ChEBI" id="CHEBI:90778"/>
        <dbReference type="ChEBI" id="CHEBI:232372"/>
        <dbReference type="EC" id="2.8.1.12"/>
    </reaction>
</comment>
<protein>
    <recommendedName>
        <fullName evidence="4">Molybdopterin synthase catalytic subunit</fullName>
        <ecNumber evidence="3">2.8.1.12</ecNumber>
    </recommendedName>
    <alternativeName>
        <fullName evidence="10">MPT synthase subunit 2</fullName>
    </alternativeName>
    <alternativeName>
        <fullName evidence="8">Molybdenum cofactor biosynthesis protein E</fullName>
    </alternativeName>
    <alternativeName>
        <fullName evidence="9">Molybdopterin-converting factor large subunit</fullName>
    </alternativeName>
    <alternativeName>
        <fullName evidence="11">Molybdopterin-converting factor subunit 2</fullName>
    </alternativeName>
</protein>
<evidence type="ECO:0000256" key="8">
    <source>
        <dbReference type="ARBA" id="ARBA00029745"/>
    </source>
</evidence>
<dbReference type="InterPro" id="IPR036563">
    <property type="entry name" value="MoaE_sf"/>
</dbReference>
<evidence type="ECO:0000256" key="7">
    <source>
        <dbReference type="ARBA" id="ARBA00026066"/>
    </source>
</evidence>
<dbReference type="CDD" id="cd00756">
    <property type="entry name" value="MoaE"/>
    <property type="match status" value="1"/>
</dbReference>
<comment type="similarity">
    <text evidence="2">Belongs to the MoaE family.</text>
</comment>
<evidence type="ECO:0000256" key="3">
    <source>
        <dbReference type="ARBA" id="ARBA00011950"/>
    </source>
</evidence>
<keyword evidence="14" id="KW-1185">Reference proteome</keyword>
<dbReference type="EMBL" id="FUFT01000002">
    <property type="protein sequence ID" value="SJL82764.1"/>
    <property type="molecule type" value="Genomic_DNA"/>
</dbReference>
<evidence type="ECO:0000256" key="6">
    <source>
        <dbReference type="ARBA" id="ARBA00023150"/>
    </source>
</evidence>
<keyword evidence="6" id="KW-0501">Molybdenum cofactor biosynthesis</keyword>
<dbReference type="AlphaFoldDB" id="A0A1R4B1G8"/>
<dbReference type="FunFam" id="3.90.1170.40:FF:000001">
    <property type="entry name" value="Molybdopterin synthase catalytic subunit MoaE"/>
    <property type="match status" value="1"/>
</dbReference>
<evidence type="ECO:0000313" key="13">
    <source>
        <dbReference type="EMBL" id="SJL82764.1"/>
    </source>
</evidence>
<sequence length="148" mass="16838">MVVQAQDFVLSEEYERLSQATDIGAVVSFVGKVRDMNLNDDVIGLSLEHYPGMTEKSLHEIAEQAEQRWPLLGVTIIHRIGDLDLGDQIVLVGVASAHRQAAFSACDFIMDYLKTQAPFWKKERTTTETRWLDSRESDRLAAQRWQES</sequence>
<dbReference type="UniPathway" id="UPA00344"/>
<name>A0A1R4B1G8_9VIBR</name>
<dbReference type="GO" id="GO:0030366">
    <property type="term" value="F:molybdopterin synthase activity"/>
    <property type="evidence" value="ECO:0007669"/>
    <property type="project" value="UniProtKB-EC"/>
</dbReference>